<keyword evidence="2 7" id="KW-0813">Transport</keyword>
<evidence type="ECO:0000256" key="2">
    <source>
        <dbReference type="ARBA" id="ARBA00022448"/>
    </source>
</evidence>
<gene>
    <name evidence="9" type="ORF">SAMN05444716_105324</name>
</gene>
<evidence type="ECO:0000256" key="5">
    <source>
        <dbReference type="ARBA" id="ARBA00022989"/>
    </source>
</evidence>
<proteinExistence type="inferred from homology"/>
<feature type="transmembrane region" description="Helical" evidence="7">
    <location>
        <begin position="88"/>
        <end position="109"/>
    </location>
</feature>
<dbReference type="SUPFAM" id="SSF161098">
    <property type="entry name" value="MetI-like"/>
    <property type="match status" value="1"/>
</dbReference>
<evidence type="ECO:0000256" key="6">
    <source>
        <dbReference type="ARBA" id="ARBA00023136"/>
    </source>
</evidence>
<keyword evidence="3" id="KW-1003">Cell membrane</keyword>
<feature type="transmembrane region" description="Helical" evidence="7">
    <location>
        <begin position="121"/>
        <end position="142"/>
    </location>
</feature>
<evidence type="ECO:0000256" key="3">
    <source>
        <dbReference type="ARBA" id="ARBA00022475"/>
    </source>
</evidence>
<dbReference type="GO" id="GO:0055085">
    <property type="term" value="P:transmembrane transport"/>
    <property type="evidence" value="ECO:0007669"/>
    <property type="project" value="InterPro"/>
</dbReference>
<feature type="transmembrane region" description="Helical" evidence="7">
    <location>
        <begin position="25"/>
        <end position="45"/>
    </location>
</feature>
<feature type="transmembrane region" description="Helical" evidence="7">
    <location>
        <begin position="252"/>
        <end position="271"/>
    </location>
</feature>
<feature type="transmembrane region" description="Helical" evidence="7">
    <location>
        <begin position="207"/>
        <end position="232"/>
    </location>
</feature>
<comment type="similarity">
    <text evidence="7">Belongs to the binding-protein-dependent transport system permease family.</text>
</comment>
<protein>
    <submittedName>
        <fullName evidence="9">Peptide/nickel transport system permease protein</fullName>
    </submittedName>
</protein>
<dbReference type="STRING" id="1176198.SAMN05444716_105324"/>
<dbReference type="AlphaFoldDB" id="A0A1I6U714"/>
<feature type="domain" description="ABC transmembrane type-1" evidence="8">
    <location>
        <begin position="86"/>
        <end position="275"/>
    </location>
</feature>
<evidence type="ECO:0000313" key="10">
    <source>
        <dbReference type="Proteomes" id="UP000198873"/>
    </source>
</evidence>
<name>A0A1I6U714_9ACTN</name>
<dbReference type="GO" id="GO:0005886">
    <property type="term" value="C:plasma membrane"/>
    <property type="evidence" value="ECO:0007669"/>
    <property type="project" value="UniProtKB-SubCell"/>
</dbReference>
<dbReference type="Proteomes" id="UP000198873">
    <property type="component" value="Unassembled WGS sequence"/>
</dbReference>
<dbReference type="CDD" id="cd06261">
    <property type="entry name" value="TM_PBP2"/>
    <property type="match status" value="1"/>
</dbReference>
<evidence type="ECO:0000313" key="9">
    <source>
        <dbReference type="EMBL" id="SFS97138.1"/>
    </source>
</evidence>
<comment type="subcellular location">
    <subcellularLocation>
        <location evidence="1 7">Cell membrane</location>
        <topology evidence="1 7">Multi-pass membrane protein</topology>
    </subcellularLocation>
</comment>
<accession>A0A1I6U714</accession>
<dbReference type="Gene3D" id="1.10.3720.10">
    <property type="entry name" value="MetI-like"/>
    <property type="match status" value="1"/>
</dbReference>
<keyword evidence="10" id="KW-1185">Reference proteome</keyword>
<dbReference type="InterPro" id="IPR050366">
    <property type="entry name" value="BP-dependent_transpt_permease"/>
</dbReference>
<evidence type="ECO:0000256" key="1">
    <source>
        <dbReference type="ARBA" id="ARBA00004651"/>
    </source>
</evidence>
<dbReference type="InterPro" id="IPR000515">
    <property type="entry name" value="MetI-like"/>
</dbReference>
<evidence type="ECO:0000256" key="4">
    <source>
        <dbReference type="ARBA" id="ARBA00022692"/>
    </source>
</evidence>
<dbReference type="PANTHER" id="PTHR43386">
    <property type="entry name" value="OLIGOPEPTIDE TRANSPORT SYSTEM PERMEASE PROTEIN APPC"/>
    <property type="match status" value="1"/>
</dbReference>
<keyword evidence="4 7" id="KW-0812">Transmembrane</keyword>
<evidence type="ECO:0000256" key="7">
    <source>
        <dbReference type="RuleBase" id="RU363032"/>
    </source>
</evidence>
<dbReference type="PANTHER" id="PTHR43386:SF25">
    <property type="entry name" value="PEPTIDE ABC TRANSPORTER PERMEASE PROTEIN"/>
    <property type="match status" value="1"/>
</dbReference>
<reference evidence="10" key="1">
    <citation type="submission" date="2016-10" db="EMBL/GenBank/DDBJ databases">
        <authorList>
            <person name="Varghese N."/>
            <person name="Submissions S."/>
        </authorList>
    </citation>
    <scope>NUCLEOTIDE SEQUENCE [LARGE SCALE GENOMIC DNA]</scope>
    <source>
        <strain evidence="10">CGMCC 4.7047</strain>
    </source>
</reference>
<feature type="transmembrane region" description="Helical" evidence="7">
    <location>
        <begin position="148"/>
        <end position="165"/>
    </location>
</feature>
<keyword evidence="5 7" id="KW-1133">Transmembrane helix</keyword>
<keyword evidence="6 7" id="KW-0472">Membrane</keyword>
<dbReference type="RefSeq" id="WP_019433186.1">
    <property type="nucleotide sequence ID" value="NZ_FPAB01000005.1"/>
</dbReference>
<evidence type="ECO:0000259" key="8">
    <source>
        <dbReference type="PROSITE" id="PS50928"/>
    </source>
</evidence>
<dbReference type="PROSITE" id="PS50928">
    <property type="entry name" value="ABC_TM1"/>
    <property type="match status" value="1"/>
</dbReference>
<dbReference type="InterPro" id="IPR035906">
    <property type="entry name" value="MetI-like_sf"/>
</dbReference>
<dbReference type="Pfam" id="PF00528">
    <property type="entry name" value="BPD_transp_1"/>
    <property type="match status" value="1"/>
</dbReference>
<sequence length="286" mass="29617">MTATLPAPAHDRPARRARRGTRTGVPWLALAVLLAFALAVAWPGALAPQDPFAENIAQRLSPPSTAHLFGTDELGRDLFSRVVHGARASLLTALGALGFAIGLGLLIGLPAGYLGGATDRVLMAAVDVLLALPSLLISLIVVSGLGTGRANLALAVGLASVPALARVTRAEVLRISTQPFVEAAHGYGLSRPRILLRHVLPHSRGPILALAALELATMVLSVSALSFLGYGAQPPDPEWGTLIAAGRSYFATSWWLTALPGAVLAVVVLALHRAGRALGATEVRPV</sequence>
<dbReference type="EMBL" id="FPAB01000005">
    <property type="protein sequence ID" value="SFS97138.1"/>
    <property type="molecule type" value="Genomic_DNA"/>
</dbReference>
<organism evidence="9 10">
    <name type="scientific">Streptomyces harbinensis</name>
    <dbReference type="NCBI Taxonomy" id="1176198"/>
    <lineage>
        <taxon>Bacteria</taxon>
        <taxon>Bacillati</taxon>
        <taxon>Actinomycetota</taxon>
        <taxon>Actinomycetes</taxon>
        <taxon>Kitasatosporales</taxon>
        <taxon>Streptomycetaceae</taxon>
        <taxon>Streptomyces</taxon>
    </lineage>
</organism>